<sequence length="89" mass="9801">MAENNKGLFDKAKDAVNNFKSGDGSNNKSVKDTWDSVKEKGDQVVDRFGNNDDSTEKSTPDREVTQEDTTTRAGDDHNDKGNDGSHPNR</sequence>
<dbReference type="Proteomes" id="UP000315103">
    <property type="component" value="Unassembled WGS sequence"/>
</dbReference>
<organism evidence="2 3">
    <name type="scientific">Salinicoccus cyprini</name>
    <dbReference type="NCBI Taxonomy" id="2493691"/>
    <lineage>
        <taxon>Bacteria</taxon>
        <taxon>Bacillati</taxon>
        <taxon>Bacillota</taxon>
        <taxon>Bacilli</taxon>
        <taxon>Bacillales</taxon>
        <taxon>Staphylococcaceae</taxon>
        <taxon>Salinicoccus</taxon>
    </lineage>
</organism>
<protein>
    <recommendedName>
        <fullName evidence="4">MT0933-like antitoxin protein</fullName>
    </recommendedName>
</protein>
<feature type="compositionally biased region" description="Polar residues" evidence="1">
    <location>
        <begin position="18"/>
        <end position="28"/>
    </location>
</feature>
<dbReference type="OrthoDB" id="2390239at2"/>
<accession>A0A558AXQ2</accession>
<feature type="compositionally biased region" description="Basic and acidic residues" evidence="1">
    <location>
        <begin position="54"/>
        <end position="83"/>
    </location>
</feature>
<dbReference type="AlphaFoldDB" id="A0A558AXQ2"/>
<evidence type="ECO:0000313" key="3">
    <source>
        <dbReference type="Proteomes" id="UP000315103"/>
    </source>
</evidence>
<comment type="caution">
    <text evidence="2">The sequence shown here is derived from an EMBL/GenBank/DDBJ whole genome shotgun (WGS) entry which is preliminary data.</text>
</comment>
<dbReference type="EMBL" id="VMSJ01000001">
    <property type="protein sequence ID" value="TVT29025.1"/>
    <property type="molecule type" value="Genomic_DNA"/>
</dbReference>
<name>A0A558AXQ2_9STAP</name>
<gene>
    <name evidence="2" type="ORF">FO441_01745</name>
</gene>
<evidence type="ECO:0000313" key="2">
    <source>
        <dbReference type="EMBL" id="TVT29025.1"/>
    </source>
</evidence>
<feature type="compositionally biased region" description="Basic and acidic residues" evidence="1">
    <location>
        <begin position="29"/>
        <end position="45"/>
    </location>
</feature>
<proteinExistence type="predicted"/>
<keyword evidence="3" id="KW-1185">Reference proteome</keyword>
<reference evidence="2 3" key="1">
    <citation type="submission" date="2019-07" db="EMBL/GenBank/DDBJ databases">
        <title>Salinicoccus cyprini sp. nov., isolated from gastro-intestinal tract of mirror carp, Cyprinus carpio var. specularis, collected from Gobind Sagar Reservoir, Himachal Pradesh, India.</title>
        <authorList>
            <person name="Talwar C."/>
            <person name="Singh A.K."/>
            <person name="Lal R."/>
            <person name="Negi R.K."/>
        </authorList>
    </citation>
    <scope>NUCLEOTIDE SEQUENCE [LARGE SCALE GENOMIC DNA]</scope>
    <source>
        <strain evidence="2 3">CT19</strain>
    </source>
</reference>
<feature type="region of interest" description="Disordered" evidence="1">
    <location>
        <begin position="1"/>
        <end position="89"/>
    </location>
</feature>
<evidence type="ECO:0008006" key="4">
    <source>
        <dbReference type="Google" id="ProtNLM"/>
    </source>
</evidence>
<evidence type="ECO:0000256" key="1">
    <source>
        <dbReference type="SAM" id="MobiDB-lite"/>
    </source>
</evidence>
<dbReference type="RefSeq" id="WP_145284907.1">
    <property type="nucleotide sequence ID" value="NZ_VMSJ01000001.1"/>
</dbReference>